<dbReference type="EC" id="5.3.1.8" evidence="5"/>
<proteinExistence type="inferred from homology"/>
<dbReference type="Pfam" id="PF20511">
    <property type="entry name" value="PMI_typeI_cat"/>
    <property type="match status" value="1"/>
</dbReference>
<evidence type="ECO:0000256" key="6">
    <source>
        <dbReference type="ARBA" id="ARBA00022723"/>
    </source>
</evidence>
<evidence type="ECO:0000256" key="7">
    <source>
        <dbReference type="ARBA" id="ARBA00022833"/>
    </source>
</evidence>
<evidence type="ECO:0000259" key="11">
    <source>
        <dbReference type="Pfam" id="PF20511"/>
    </source>
</evidence>
<evidence type="ECO:0000313" key="13">
    <source>
        <dbReference type="EMBL" id="GFR57708.1"/>
    </source>
</evidence>
<sequence length="722" mass="79851">MCYESCILFIPPVLQLRCAVAHNTWGKLGDTSLVCRLKSQADSTFQVDRSKHYAQLWLGDHCSHETSVLLPGRDEQTTQKTMRLRDWLELHPEQQGIPAENCLDKENRCLPFLLKVLSISSPLALQVHPDKETAEWLHSQEPEVFDANHKPEMAIALTPFTAMVGFRPVKQVASFLADVEEFKEAIGVEISQLLNEVSDSNRKGGDCDKKLETKALQAVFFRLVKTKNITVERALQKLVNRIKKDQSLLDVPEYKAILEMDAEFPGDTGALTVFLLNLVQLEPGQAVYIDVWIPHAYISGDCIEIQASSDNVLRAAFTNKRRDVDLMCRKMAFVSLPKHRFMVAPVVKHMPTTVATIYPSACNEFAIEKYQGKQSSSRAYIPALPVASICIVIQGEGQVNWFQSYDTTNHNAANTDSMETARNGFHDETEDGVESISGCTVDYNGDRDNIASHFSTFEKDSDLSMHLLKNGLCSVNSCNKGILLDKKGLEYARNSLENGATSDKNYDIDATNGAYTETTHIITTLSTNSHVISSKTNSTNGYYNDIDIGVHIKNNDNYTKINDANDAVSDNPGIETSTSDMFPHILAISRNSTEVKKCVVSNKVMNTTFALDNVLTDEKPGCSEYPVNHSSGSGQRSNASSYYSYDKEHCIFNNGTEINGGSSKVDGSPTMMKNRSTTSIQFRAGTALFVAAGICLEISTRDEKGEGGVDDLVIYRASSGHC</sequence>
<dbReference type="NCBIfam" id="TIGR00218">
    <property type="entry name" value="manA"/>
    <property type="match status" value="1"/>
</dbReference>
<evidence type="ECO:0000256" key="8">
    <source>
        <dbReference type="ARBA" id="ARBA00023235"/>
    </source>
</evidence>
<protein>
    <recommendedName>
        <fullName evidence="5">mannose-6-phosphate isomerase</fullName>
        <ecNumber evidence="5">5.3.1.8</ecNumber>
    </recommendedName>
    <alternativeName>
        <fullName evidence="9">Phosphohexomutase</fullName>
    </alternativeName>
    <alternativeName>
        <fullName evidence="10">Phosphomannose isomerase</fullName>
    </alternativeName>
</protein>
<dbReference type="PRINTS" id="PR00714">
    <property type="entry name" value="MAN6PISMRASE"/>
</dbReference>
<reference evidence="13 14" key="1">
    <citation type="journal article" date="2021" name="Elife">
        <title>Chloroplast acquisition without the gene transfer in kleptoplastic sea slugs, Plakobranchus ocellatus.</title>
        <authorList>
            <person name="Maeda T."/>
            <person name="Takahashi S."/>
            <person name="Yoshida T."/>
            <person name="Shimamura S."/>
            <person name="Takaki Y."/>
            <person name="Nagai Y."/>
            <person name="Toyoda A."/>
            <person name="Suzuki Y."/>
            <person name="Arimoto A."/>
            <person name="Ishii H."/>
            <person name="Satoh N."/>
            <person name="Nishiyama T."/>
            <person name="Hasebe M."/>
            <person name="Maruyama T."/>
            <person name="Minagawa J."/>
            <person name="Obokata J."/>
            <person name="Shigenobu S."/>
        </authorList>
    </citation>
    <scope>NUCLEOTIDE SEQUENCE [LARGE SCALE GENOMIC DNA]</scope>
</reference>
<dbReference type="Gene3D" id="1.10.441.10">
    <property type="entry name" value="Phosphomannose Isomerase, domain 2"/>
    <property type="match status" value="1"/>
</dbReference>
<dbReference type="GO" id="GO:0009298">
    <property type="term" value="P:GDP-mannose biosynthetic process"/>
    <property type="evidence" value="ECO:0007669"/>
    <property type="project" value="InterPro"/>
</dbReference>
<gene>
    <name evidence="13" type="ORF">ElyMa_003462700</name>
</gene>
<keyword evidence="6" id="KW-0479">Metal-binding</keyword>
<dbReference type="GO" id="GO:0008270">
    <property type="term" value="F:zinc ion binding"/>
    <property type="evidence" value="ECO:0007669"/>
    <property type="project" value="InterPro"/>
</dbReference>
<dbReference type="Gene3D" id="2.60.120.10">
    <property type="entry name" value="Jelly Rolls"/>
    <property type="match status" value="2"/>
</dbReference>
<keyword evidence="7" id="KW-0862">Zinc</keyword>
<evidence type="ECO:0000256" key="1">
    <source>
        <dbReference type="ARBA" id="ARBA00000757"/>
    </source>
</evidence>
<dbReference type="InterPro" id="IPR014710">
    <property type="entry name" value="RmlC-like_jellyroll"/>
</dbReference>
<comment type="pathway">
    <text evidence="3">Nucleotide-sugar biosynthesis; GDP-alpha-D-mannose biosynthesis; alpha-D-mannose 1-phosphate from D-fructose 6-phosphate: step 1/2.</text>
</comment>
<comment type="caution">
    <text evidence="13">The sequence shown here is derived from an EMBL/GenBank/DDBJ whole genome shotgun (WGS) entry which is preliminary data.</text>
</comment>
<evidence type="ECO:0000256" key="5">
    <source>
        <dbReference type="ARBA" id="ARBA00011956"/>
    </source>
</evidence>
<dbReference type="CDD" id="cd07011">
    <property type="entry name" value="cupin_PMI_type_I_N"/>
    <property type="match status" value="1"/>
</dbReference>
<dbReference type="GO" id="GO:0005829">
    <property type="term" value="C:cytosol"/>
    <property type="evidence" value="ECO:0007669"/>
    <property type="project" value="TreeGrafter"/>
</dbReference>
<evidence type="ECO:0000256" key="4">
    <source>
        <dbReference type="ARBA" id="ARBA00010772"/>
    </source>
</evidence>
<feature type="domain" description="Phosphomannose isomerase type I helical insertion" evidence="12">
    <location>
        <begin position="210"/>
        <end position="276"/>
    </location>
</feature>
<organism evidence="13 14">
    <name type="scientific">Elysia marginata</name>
    <dbReference type="NCBI Taxonomy" id="1093978"/>
    <lineage>
        <taxon>Eukaryota</taxon>
        <taxon>Metazoa</taxon>
        <taxon>Spiralia</taxon>
        <taxon>Lophotrochozoa</taxon>
        <taxon>Mollusca</taxon>
        <taxon>Gastropoda</taxon>
        <taxon>Heterobranchia</taxon>
        <taxon>Euthyneura</taxon>
        <taxon>Panpulmonata</taxon>
        <taxon>Sacoglossa</taxon>
        <taxon>Placobranchoidea</taxon>
        <taxon>Plakobranchidae</taxon>
        <taxon>Elysia</taxon>
    </lineage>
</organism>
<dbReference type="SUPFAM" id="SSF51182">
    <property type="entry name" value="RmlC-like cupins"/>
    <property type="match status" value="1"/>
</dbReference>
<dbReference type="GO" id="GO:0005975">
    <property type="term" value="P:carbohydrate metabolic process"/>
    <property type="evidence" value="ECO:0007669"/>
    <property type="project" value="InterPro"/>
</dbReference>
<evidence type="ECO:0000256" key="2">
    <source>
        <dbReference type="ARBA" id="ARBA00001947"/>
    </source>
</evidence>
<accession>A0AAV4EAP8</accession>
<dbReference type="InterPro" id="IPR011051">
    <property type="entry name" value="RmlC_Cupin_sf"/>
</dbReference>
<keyword evidence="14" id="KW-1185">Reference proteome</keyword>
<evidence type="ECO:0000313" key="14">
    <source>
        <dbReference type="Proteomes" id="UP000762676"/>
    </source>
</evidence>
<dbReference type="InterPro" id="IPR046458">
    <property type="entry name" value="PMI_typeI_hel"/>
</dbReference>
<dbReference type="PANTHER" id="PTHR10309">
    <property type="entry name" value="MANNOSE-6-PHOSPHATE ISOMERASE"/>
    <property type="match status" value="1"/>
</dbReference>
<comment type="catalytic activity">
    <reaction evidence="1">
        <text>D-mannose 6-phosphate = D-fructose 6-phosphate</text>
        <dbReference type="Rhea" id="RHEA:12356"/>
        <dbReference type="ChEBI" id="CHEBI:58735"/>
        <dbReference type="ChEBI" id="CHEBI:61527"/>
        <dbReference type="EC" id="5.3.1.8"/>
    </reaction>
</comment>
<evidence type="ECO:0000259" key="12">
    <source>
        <dbReference type="Pfam" id="PF20512"/>
    </source>
</evidence>
<evidence type="ECO:0000256" key="9">
    <source>
        <dbReference type="ARBA" id="ARBA00029741"/>
    </source>
</evidence>
<evidence type="ECO:0000256" key="3">
    <source>
        <dbReference type="ARBA" id="ARBA00004666"/>
    </source>
</evidence>
<comment type="similarity">
    <text evidence="4">Belongs to the mannose-6-phosphate isomerase type 1 family.</text>
</comment>
<dbReference type="Pfam" id="PF20512">
    <property type="entry name" value="PMI_typeI_hel"/>
    <property type="match status" value="1"/>
</dbReference>
<dbReference type="InterPro" id="IPR046457">
    <property type="entry name" value="PMI_typeI_cat"/>
</dbReference>
<dbReference type="GO" id="GO:0004476">
    <property type="term" value="F:mannose-6-phosphate isomerase activity"/>
    <property type="evidence" value="ECO:0007669"/>
    <property type="project" value="UniProtKB-EC"/>
</dbReference>
<dbReference type="Proteomes" id="UP000762676">
    <property type="component" value="Unassembled WGS sequence"/>
</dbReference>
<evidence type="ECO:0000256" key="10">
    <source>
        <dbReference type="ARBA" id="ARBA00030762"/>
    </source>
</evidence>
<keyword evidence="8 13" id="KW-0413">Isomerase</keyword>
<dbReference type="InterPro" id="IPR001250">
    <property type="entry name" value="Man6P_Isoase-1"/>
</dbReference>
<name>A0AAV4EAP8_9GAST</name>
<dbReference type="InterPro" id="IPR016305">
    <property type="entry name" value="Mannose-6-P_Isomerase"/>
</dbReference>
<dbReference type="AlphaFoldDB" id="A0AAV4EAP8"/>
<feature type="domain" description="Phosphomannose isomerase type I catalytic" evidence="11">
    <location>
        <begin position="14"/>
        <end position="169"/>
    </location>
</feature>
<dbReference type="PANTHER" id="PTHR10309:SF0">
    <property type="entry name" value="MANNOSE-6-PHOSPHATE ISOMERASE"/>
    <property type="match status" value="1"/>
</dbReference>
<comment type="cofactor">
    <cofactor evidence="2">
        <name>Zn(2+)</name>
        <dbReference type="ChEBI" id="CHEBI:29105"/>
    </cofactor>
</comment>
<dbReference type="EMBL" id="BMAT01007107">
    <property type="protein sequence ID" value="GFR57708.1"/>
    <property type="molecule type" value="Genomic_DNA"/>
</dbReference>